<proteinExistence type="predicted"/>
<comment type="caution">
    <text evidence="1">The sequence shown here is derived from an EMBL/GenBank/DDBJ whole genome shotgun (WGS) entry which is preliminary data.</text>
</comment>
<sequence length="200" mass="22418">MAATNRARSLSSSSIALNPNANWNFGSIMSLNGRRRLLRNSRVMKPEPYATRRPSLFMLEASMAKRASCTPYFNRVTWSLRSRHENPGTDLANSVSSVTVSTDVHWQQWKIRTSASRSFSVPPEPTILGTSVCSASFRVSMSWMTKGCGDEDEPGPVTPSDEQLHLLLHIMAELNVGSSCRMSRGEFLHQHWISSRDTSW</sequence>
<dbReference type="AlphaFoldDB" id="A0A4Z2FB18"/>
<accession>A0A4Z2FB18</accession>
<dbReference type="EMBL" id="SRLO01001422">
    <property type="protein sequence ID" value="TNN37963.1"/>
    <property type="molecule type" value="Genomic_DNA"/>
</dbReference>
<name>A0A4Z2FB18_9TELE</name>
<evidence type="ECO:0000313" key="1">
    <source>
        <dbReference type="EMBL" id="TNN37963.1"/>
    </source>
</evidence>
<reference evidence="1 2" key="1">
    <citation type="submission" date="2019-03" db="EMBL/GenBank/DDBJ databases">
        <title>First draft genome of Liparis tanakae, snailfish: a comprehensive survey of snailfish specific genes.</title>
        <authorList>
            <person name="Kim W."/>
            <person name="Song I."/>
            <person name="Jeong J.-H."/>
            <person name="Kim D."/>
            <person name="Kim S."/>
            <person name="Ryu S."/>
            <person name="Song J.Y."/>
            <person name="Lee S.K."/>
        </authorList>
    </citation>
    <scope>NUCLEOTIDE SEQUENCE [LARGE SCALE GENOMIC DNA]</scope>
    <source>
        <tissue evidence="1">Muscle</tissue>
    </source>
</reference>
<protein>
    <submittedName>
        <fullName evidence="1">Uncharacterized protein</fullName>
    </submittedName>
</protein>
<gene>
    <name evidence="1" type="ORF">EYF80_051872</name>
</gene>
<dbReference type="Proteomes" id="UP000314294">
    <property type="component" value="Unassembled WGS sequence"/>
</dbReference>
<keyword evidence="2" id="KW-1185">Reference proteome</keyword>
<organism evidence="1 2">
    <name type="scientific">Liparis tanakae</name>
    <name type="common">Tanaka's snailfish</name>
    <dbReference type="NCBI Taxonomy" id="230148"/>
    <lineage>
        <taxon>Eukaryota</taxon>
        <taxon>Metazoa</taxon>
        <taxon>Chordata</taxon>
        <taxon>Craniata</taxon>
        <taxon>Vertebrata</taxon>
        <taxon>Euteleostomi</taxon>
        <taxon>Actinopterygii</taxon>
        <taxon>Neopterygii</taxon>
        <taxon>Teleostei</taxon>
        <taxon>Neoteleostei</taxon>
        <taxon>Acanthomorphata</taxon>
        <taxon>Eupercaria</taxon>
        <taxon>Perciformes</taxon>
        <taxon>Cottioidei</taxon>
        <taxon>Cottales</taxon>
        <taxon>Liparidae</taxon>
        <taxon>Liparis</taxon>
    </lineage>
</organism>
<evidence type="ECO:0000313" key="2">
    <source>
        <dbReference type="Proteomes" id="UP000314294"/>
    </source>
</evidence>